<dbReference type="GO" id="GO:0003700">
    <property type="term" value="F:DNA-binding transcription factor activity"/>
    <property type="evidence" value="ECO:0000318"/>
    <property type="project" value="GO_Central"/>
</dbReference>
<feature type="short sequence motif" description="VHIID" evidence="5">
    <location>
        <begin position="325"/>
        <end position="329"/>
    </location>
</feature>
<evidence type="ECO:0000256" key="3">
    <source>
        <dbReference type="ARBA" id="ARBA00023163"/>
    </source>
</evidence>
<dbReference type="PANTHER" id="PTHR31636">
    <property type="entry name" value="OSJNBA0084A10.13 PROTEIN-RELATED"/>
    <property type="match status" value="1"/>
</dbReference>
<dbReference type="GO" id="GO:0005634">
    <property type="term" value="C:nucleus"/>
    <property type="evidence" value="ECO:0000318"/>
    <property type="project" value="GO_Central"/>
</dbReference>
<dbReference type="SMR" id="A0A2C9WAT3"/>
<sequence>MKTSEIFSFHEVPDELSSTNKSSERMEEGIQGQLSGGEDWGESASFDSHHSDFGSLKDNSSKENLIFFSHHQEWFLDSDIFCGLEDNIFSPPVKKSLGGISRLGEIQNDIQDQPKKTTQDQFTLTSLGLLKSYGKGLKRLSSERIIKPTNDTPSIEVASQELSTEGIMRVAAERFIQPFTKTVDVVVSMLDNPFDISFSGLPDEEAKKLELAELLLAAAVKVSNQQYDRARTLLNQCDCLSSTTGNAVERVVHYFSKALEERIDQETGKITSQGLEKQQFFNIDEAIMASTPNILACYQEVPFSQVAHFAGIQAIVENVTEAKRIHVIDLGIKIGVQWTGLMQALVSQSDFSLELLKITAIGTTLKRLIKDTGKRLTSFAESVGLPFSFNTVMVSDILELKEDLFELDADETVVVYCEYLLWSFIPLPDRLDSMMKVIRNLNPTIMVVTEPEFNSTSPYFVNSFIESLFYFSAYFDCLECCMRDNPKRMIIESLRFGEAIRNIVTTEGEERKIQNATLDVWRVFFARFGMEETELSTSSLRLAELIAKKFPCGSACTLGMDGKSLLIGWKGTAMHSLSAWKFI</sequence>
<comment type="similarity">
    <text evidence="5">Belongs to the GRAS family.</text>
</comment>
<keyword evidence="3" id="KW-0804">Transcription</keyword>
<feature type="region of interest" description="Leucine repeat II (LRII)" evidence="5">
    <location>
        <begin position="371"/>
        <end position="403"/>
    </location>
</feature>
<dbReference type="InterPro" id="IPR005202">
    <property type="entry name" value="TF_GRAS"/>
</dbReference>
<gene>
    <name evidence="7" type="ORF">MANES_03G203900v8</name>
</gene>
<protein>
    <submittedName>
        <fullName evidence="7">Uncharacterized protein</fullName>
    </submittedName>
</protein>
<dbReference type="EMBL" id="CM004389">
    <property type="protein sequence ID" value="OAY56116.1"/>
    <property type="molecule type" value="Genomic_DNA"/>
</dbReference>
<dbReference type="PROSITE" id="PS50985">
    <property type="entry name" value="GRAS"/>
    <property type="match status" value="1"/>
</dbReference>
<dbReference type="AlphaFoldDB" id="A0A2C9WAT3"/>
<name>A0A2C9WAT3_MANES</name>
<dbReference type="Gramene" id="Manes.03G203900.1.v8.1">
    <property type="protein sequence ID" value="Manes.03G203900.1.v8.1.CDS.1"/>
    <property type="gene ID" value="Manes.03G203900.v8.1"/>
</dbReference>
<dbReference type="STRING" id="3983.A0A2C9WAT3"/>
<proteinExistence type="inferred from homology"/>
<evidence type="ECO:0000313" key="7">
    <source>
        <dbReference type="EMBL" id="OAY56116.1"/>
    </source>
</evidence>
<feature type="region of interest" description="SAW" evidence="5">
    <location>
        <begin position="505"/>
        <end position="581"/>
    </location>
</feature>
<evidence type="ECO:0000256" key="2">
    <source>
        <dbReference type="ARBA" id="ARBA00023015"/>
    </source>
</evidence>
<comment type="subcellular location">
    <subcellularLocation>
        <location evidence="1">Nucleus</location>
    </subcellularLocation>
</comment>
<comment type="caution">
    <text evidence="7">The sequence shown here is derived from an EMBL/GenBank/DDBJ whole genome shotgun (WGS) entry which is preliminary data.</text>
</comment>
<evidence type="ECO:0000256" key="6">
    <source>
        <dbReference type="SAM" id="MobiDB-lite"/>
    </source>
</evidence>
<keyword evidence="4" id="KW-0539">Nucleus</keyword>
<keyword evidence="8" id="KW-1185">Reference proteome</keyword>
<accession>A0A2C9WAT3</accession>
<keyword evidence="2" id="KW-0805">Transcription regulation</keyword>
<evidence type="ECO:0000256" key="4">
    <source>
        <dbReference type="ARBA" id="ARBA00023242"/>
    </source>
</evidence>
<evidence type="ECO:0000313" key="8">
    <source>
        <dbReference type="Proteomes" id="UP000091857"/>
    </source>
</evidence>
<dbReference type="Pfam" id="PF03514">
    <property type="entry name" value="GRAS"/>
    <property type="match status" value="1"/>
</dbReference>
<evidence type="ECO:0000256" key="5">
    <source>
        <dbReference type="PROSITE-ProRule" id="PRU01191"/>
    </source>
</evidence>
<comment type="caution">
    <text evidence="5">Lacks conserved residue(s) required for the propagation of feature annotation.</text>
</comment>
<reference evidence="8" key="1">
    <citation type="journal article" date="2016" name="Nat. Biotechnol.">
        <title>Sequencing wild and cultivated cassava and related species reveals extensive interspecific hybridization and genetic diversity.</title>
        <authorList>
            <person name="Bredeson J.V."/>
            <person name="Lyons J.B."/>
            <person name="Prochnik S.E."/>
            <person name="Wu G.A."/>
            <person name="Ha C.M."/>
            <person name="Edsinger-Gonzales E."/>
            <person name="Grimwood J."/>
            <person name="Schmutz J."/>
            <person name="Rabbi I.Y."/>
            <person name="Egesi C."/>
            <person name="Nauluvula P."/>
            <person name="Lebot V."/>
            <person name="Ndunguru J."/>
            <person name="Mkamilo G."/>
            <person name="Bart R.S."/>
            <person name="Setter T.L."/>
            <person name="Gleadow R.M."/>
            <person name="Kulakow P."/>
            <person name="Ferguson M.E."/>
            <person name="Rounsley S."/>
            <person name="Rokhsar D.S."/>
        </authorList>
    </citation>
    <scope>NUCLEOTIDE SEQUENCE [LARGE SCALE GENOMIC DNA]</scope>
    <source>
        <strain evidence="8">cv. AM560-2</strain>
    </source>
</reference>
<evidence type="ECO:0000256" key="1">
    <source>
        <dbReference type="ARBA" id="ARBA00004123"/>
    </source>
</evidence>
<dbReference type="GO" id="GO:0006355">
    <property type="term" value="P:regulation of DNA-templated transcription"/>
    <property type="evidence" value="ECO:0000318"/>
    <property type="project" value="GO_Central"/>
</dbReference>
<feature type="region of interest" description="Disordered" evidence="6">
    <location>
        <begin position="1"/>
        <end position="46"/>
    </location>
</feature>
<dbReference type="OrthoDB" id="770224at2759"/>
<organism evidence="7 8">
    <name type="scientific">Manihot esculenta</name>
    <name type="common">Cassava</name>
    <name type="synonym">Jatropha manihot</name>
    <dbReference type="NCBI Taxonomy" id="3983"/>
    <lineage>
        <taxon>Eukaryota</taxon>
        <taxon>Viridiplantae</taxon>
        <taxon>Streptophyta</taxon>
        <taxon>Embryophyta</taxon>
        <taxon>Tracheophyta</taxon>
        <taxon>Spermatophyta</taxon>
        <taxon>Magnoliopsida</taxon>
        <taxon>eudicotyledons</taxon>
        <taxon>Gunneridae</taxon>
        <taxon>Pentapetalae</taxon>
        <taxon>rosids</taxon>
        <taxon>fabids</taxon>
        <taxon>Malpighiales</taxon>
        <taxon>Euphorbiaceae</taxon>
        <taxon>Crotonoideae</taxon>
        <taxon>Manihoteae</taxon>
        <taxon>Manihot</taxon>
    </lineage>
</organism>
<dbReference type="GO" id="GO:0043565">
    <property type="term" value="F:sequence-specific DNA binding"/>
    <property type="evidence" value="ECO:0000318"/>
    <property type="project" value="GO_Central"/>
</dbReference>
<dbReference type="Proteomes" id="UP000091857">
    <property type="component" value="Chromosome 3"/>
</dbReference>